<evidence type="ECO:0000256" key="1">
    <source>
        <dbReference type="SAM" id="Phobius"/>
    </source>
</evidence>
<dbReference type="Proteomes" id="UP000009168">
    <property type="component" value="Unassembled WGS sequence"/>
</dbReference>
<dbReference type="GeneID" id="24436915"/>
<protein>
    <submittedName>
        <fullName evidence="2">Transmembrane protein, putative</fullName>
    </submittedName>
</protein>
<reference evidence="3" key="1">
    <citation type="journal article" date="2006" name="PLoS Biol.">
        <title>Macronuclear genome sequence of the ciliate Tetrahymena thermophila, a model eukaryote.</title>
        <authorList>
            <person name="Eisen J.A."/>
            <person name="Coyne R.S."/>
            <person name="Wu M."/>
            <person name="Wu D."/>
            <person name="Thiagarajan M."/>
            <person name="Wortman J.R."/>
            <person name="Badger J.H."/>
            <person name="Ren Q."/>
            <person name="Amedeo P."/>
            <person name="Jones K.M."/>
            <person name="Tallon L.J."/>
            <person name="Delcher A.L."/>
            <person name="Salzberg S.L."/>
            <person name="Silva J.C."/>
            <person name="Haas B.J."/>
            <person name="Majoros W.H."/>
            <person name="Farzad M."/>
            <person name="Carlton J.M."/>
            <person name="Smith R.K. Jr."/>
            <person name="Garg J."/>
            <person name="Pearlman R.E."/>
            <person name="Karrer K.M."/>
            <person name="Sun L."/>
            <person name="Manning G."/>
            <person name="Elde N.C."/>
            <person name="Turkewitz A.P."/>
            <person name="Asai D.J."/>
            <person name="Wilkes D.E."/>
            <person name="Wang Y."/>
            <person name="Cai H."/>
            <person name="Collins K."/>
            <person name="Stewart B.A."/>
            <person name="Lee S.R."/>
            <person name="Wilamowska K."/>
            <person name="Weinberg Z."/>
            <person name="Ruzzo W.L."/>
            <person name="Wloga D."/>
            <person name="Gaertig J."/>
            <person name="Frankel J."/>
            <person name="Tsao C.-C."/>
            <person name="Gorovsky M.A."/>
            <person name="Keeling P.J."/>
            <person name="Waller R.F."/>
            <person name="Patron N.J."/>
            <person name="Cherry J.M."/>
            <person name="Stover N.A."/>
            <person name="Krieger C.J."/>
            <person name="del Toro C."/>
            <person name="Ryder H.F."/>
            <person name="Williamson S.C."/>
            <person name="Barbeau R.A."/>
            <person name="Hamilton E.P."/>
            <person name="Orias E."/>
        </authorList>
    </citation>
    <scope>NUCLEOTIDE SEQUENCE [LARGE SCALE GENOMIC DNA]</scope>
    <source>
        <strain evidence="3">SB210</strain>
    </source>
</reference>
<dbReference type="KEGG" id="tet:TTHERM_000035528"/>
<keyword evidence="1" id="KW-1133">Transmembrane helix</keyword>
<dbReference type="AlphaFoldDB" id="W7X684"/>
<gene>
    <name evidence="2" type="ORF">TTHERM_000035528</name>
</gene>
<keyword evidence="1 2" id="KW-0812">Transmembrane</keyword>
<dbReference type="InParanoid" id="W7X684"/>
<keyword evidence="1" id="KW-0472">Membrane</keyword>
<name>W7X684_TETTS</name>
<evidence type="ECO:0000313" key="2">
    <source>
        <dbReference type="EMBL" id="EWS74875.1"/>
    </source>
</evidence>
<dbReference type="RefSeq" id="XP_012652588.1">
    <property type="nucleotide sequence ID" value="XM_012797134.1"/>
</dbReference>
<evidence type="ECO:0000313" key="3">
    <source>
        <dbReference type="Proteomes" id="UP000009168"/>
    </source>
</evidence>
<proteinExistence type="predicted"/>
<sequence length="131" mass="15720">MSKFQINVSAYQQKKLLLRIIFWTKRDFEKAYFFYFFFKILIKLRNEKFKLMITINIRILQSFRLIGVQINDDLQHRNIQFKVVLSMYSIFLLILLIHGSCYIVNVNTNKNKGVKNLNERQENLKSGVSFS</sequence>
<keyword evidence="3" id="KW-1185">Reference proteome</keyword>
<organism evidence="2 3">
    <name type="scientific">Tetrahymena thermophila (strain SB210)</name>
    <dbReference type="NCBI Taxonomy" id="312017"/>
    <lineage>
        <taxon>Eukaryota</taxon>
        <taxon>Sar</taxon>
        <taxon>Alveolata</taxon>
        <taxon>Ciliophora</taxon>
        <taxon>Intramacronucleata</taxon>
        <taxon>Oligohymenophorea</taxon>
        <taxon>Hymenostomatida</taxon>
        <taxon>Tetrahymenina</taxon>
        <taxon>Tetrahymenidae</taxon>
        <taxon>Tetrahymena</taxon>
    </lineage>
</organism>
<accession>W7X684</accession>
<feature type="transmembrane region" description="Helical" evidence="1">
    <location>
        <begin position="87"/>
        <end position="106"/>
    </location>
</feature>
<dbReference type="EMBL" id="GG662720">
    <property type="protein sequence ID" value="EWS74875.1"/>
    <property type="molecule type" value="Genomic_DNA"/>
</dbReference>